<dbReference type="STRING" id="1121448.DGI_0843"/>
<comment type="similarity">
    <text evidence="6">Belongs to the ABC-4 integral membrane protein family. FtsX subfamily.</text>
</comment>
<feature type="transmembrane region" description="Helical" evidence="7">
    <location>
        <begin position="21"/>
        <end position="44"/>
    </location>
</feature>
<keyword evidence="6" id="KW-0131">Cell cycle</keyword>
<dbReference type="InterPro" id="IPR004513">
    <property type="entry name" value="FtsX"/>
</dbReference>
<feature type="transmembrane region" description="Helical" evidence="7">
    <location>
        <begin position="275"/>
        <end position="295"/>
    </location>
</feature>
<dbReference type="GO" id="GO:0005886">
    <property type="term" value="C:plasma membrane"/>
    <property type="evidence" value="ECO:0007669"/>
    <property type="project" value="UniProtKB-SubCell"/>
</dbReference>
<dbReference type="KEGG" id="dgg:DGI_0843"/>
<dbReference type="PANTHER" id="PTHR47755:SF1">
    <property type="entry name" value="CELL DIVISION PROTEIN FTSX"/>
    <property type="match status" value="1"/>
</dbReference>
<dbReference type="eggNOG" id="COG2177">
    <property type="taxonomic scope" value="Bacteria"/>
</dbReference>
<gene>
    <name evidence="9" type="ORF">DGI_0843</name>
</gene>
<evidence type="ECO:0000313" key="9">
    <source>
        <dbReference type="EMBL" id="AGW12738.1"/>
    </source>
</evidence>
<dbReference type="PANTHER" id="PTHR47755">
    <property type="entry name" value="CELL DIVISION PROTEIN FTSX"/>
    <property type="match status" value="1"/>
</dbReference>
<dbReference type="InterPro" id="IPR003838">
    <property type="entry name" value="ABC3_permease_C"/>
</dbReference>
<keyword evidence="5 6" id="KW-0472">Membrane</keyword>
<accession>T2G8W8</accession>
<dbReference type="GO" id="GO:0051301">
    <property type="term" value="P:cell division"/>
    <property type="evidence" value="ECO:0007669"/>
    <property type="project" value="UniProtKB-KW"/>
</dbReference>
<keyword evidence="2 6" id="KW-1003">Cell membrane</keyword>
<dbReference type="OrthoDB" id="9813411at2"/>
<sequence>MFDVFLQLVVKGVKDLRTNPWAQGMTFAAVVLIALLGGMFLLVLHNLDQELLRVRGDVLFQLYWKPDADLKAVQEQWTELRGLPGVQDMVTFTPDQALKDLSSRLGKDVDLRFIKDKSPLPATAMLSFARTGEGDGGVEGDQGWIDETKVYLERLPGMAMVRYNPMRTELVRAWGTLSDRVILPLIAFLLVVLGLVVGNTIKLSLLTRANEIEIMRIVGAREWYIRLPFVAGGTAQGFAGSITALFLLKIVQLLLQNVFNFPPLFFQFRYLPTSHMALLVLTLSGVGLMGSWLAVRRAHS</sequence>
<evidence type="ECO:0000256" key="3">
    <source>
        <dbReference type="ARBA" id="ARBA00022692"/>
    </source>
</evidence>
<evidence type="ECO:0000256" key="4">
    <source>
        <dbReference type="ARBA" id="ARBA00022989"/>
    </source>
</evidence>
<dbReference type="PATRIC" id="fig|1121448.10.peg.845"/>
<evidence type="ECO:0000256" key="2">
    <source>
        <dbReference type="ARBA" id="ARBA00022475"/>
    </source>
</evidence>
<proteinExistence type="inferred from homology"/>
<dbReference type="GO" id="GO:0032153">
    <property type="term" value="C:cell division site"/>
    <property type="evidence" value="ECO:0007669"/>
    <property type="project" value="TreeGrafter"/>
</dbReference>
<name>T2G8W8_MEGG1</name>
<feature type="transmembrane region" description="Helical" evidence="7">
    <location>
        <begin position="181"/>
        <end position="206"/>
    </location>
</feature>
<keyword evidence="4 7" id="KW-1133">Transmembrane helix</keyword>
<keyword evidence="10" id="KW-1185">Reference proteome</keyword>
<evidence type="ECO:0000259" key="8">
    <source>
        <dbReference type="Pfam" id="PF02687"/>
    </source>
</evidence>
<feature type="transmembrane region" description="Helical" evidence="7">
    <location>
        <begin position="227"/>
        <end position="255"/>
    </location>
</feature>
<dbReference type="AlphaFoldDB" id="T2G8W8"/>
<keyword evidence="3 7" id="KW-0812">Transmembrane</keyword>
<protein>
    <recommendedName>
        <fullName evidence="6">Cell division protein FtsX</fullName>
    </recommendedName>
</protein>
<evidence type="ECO:0000313" key="10">
    <source>
        <dbReference type="Proteomes" id="UP000016587"/>
    </source>
</evidence>
<dbReference type="HOGENOM" id="CLU_073546_4_2_7"/>
<evidence type="ECO:0000256" key="1">
    <source>
        <dbReference type="ARBA" id="ARBA00004651"/>
    </source>
</evidence>
<keyword evidence="6" id="KW-0132">Cell division</keyword>
<dbReference type="EMBL" id="CP006585">
    <property type="protein sequence ID" value="AGW12738.1"/>
    <property type="molecule type" value="Genomic_DNA"/>
</dbReference>
<dbReference type="Pfam" id="PF02687">
    <property type="entry name" value="FtsX"/>
    <property type="match status" value="1"/>
</dbReference>
<evidence type="ECO:0000256" key="6">
    <source>
        <dbReference type="PIRNR" id="PIRNR003097"/>
    </source>
</evidence>
<dbReference type="RefSeq" id="WP_021759433.1">
    <property type="nucleotide sequence ID" value="NC_022444.1"/>
</dbReference>
<evidence type="ECO:0000256" key="5">
    <source>
        <dbReference type="ARBA" id="ARBA00023136"/>
    </source>
</evidence>
<dbReference type="PIRSF" id="PIRSF003097">
    <property type="entry name" value="FtsX"/>
    <property type="match status" value="1"/>
</dbReference>
<organism evidence="9 10">
    <name type="scientific">Megalodesulfovibrio gigas (strain ATCC 19364 / DSM 1382 / NCIMB 9332 / VKM B-1759)</name>
    <name type="common">Desulfovibrio gigas</name>
    <dbReference type="NCBI Taxonomy" id="1121448"/>
    <lineage>
        <taxon>Bacteria</taxon>
        <taxon>Pseudomonadati</taxon>
        <taxon>Thermodesulfobacteriota</taxon>
        <taxon>Desulfovibrionia</taxon>
        <taxon>Desulfovibrionales</taxon>
        <taxon>Desulfovibrionaceae</taxon>
        <taxon>Megalodesulfovibrio</taxon>
    </lineage>
</organism>
<evidence type="ECO:0000256" key="7">
    <source>
        <dbReference type="SAM" id="Phobius"/>
    </source>
</evidence>
<reference evidence="9 10" key="1">
    <citation type="journal article" date="2013" name="J. Bacteriol.">
        <title>Roles of HynAB and Ech, the only two hydrogenases found in the model sulfate reducer Desulfovibrio gigas.</title>
        <authorList>
            <person name="Morais-Silva F.O."/>
            <person name="Santos C.I."/>
            <person name="Rodrigues R."/>
            <person name="Pereira I.A."/>
            <person name="Rodrigues-Pousada C."/>
        </authorList>
    </citation>
    <scope>NUCLEOTIDE SEQUENCE [LARGE SCALE GENOMIC DNA]</scope>
    <source>
        <strain evidence="10">ATCC 19364 / DSM 1382 / NCIMB 9332 / VKM B-1759</strain>
    </source>
</reference>
<reference evidence="10" key="2">
    <citation type="submission" date="2013-07" db="EMBL/GenBank/DDBJ databases">
        <authorList>
            <person name="Morais-Silva F.O."/>
            <person name="Rezende A.M."/>
            <person name="Pimentel C."/>
            <person name="Resende D.M."/>
            <person name="Santos C.I."/>
            <person name="Clemente C."/>
            <person name="de Oliveira L.M."/>
            <person name="da Silva S.M."/>
            <person name="Costa D.A."/>
            <person name="Varela-Raposo A."/>
            <person name="Horacio E.C.A."/>
            <person name="Matos M."/>
            <person name="Flores O."/>
            <person name="Ruiz J.C."/>
            <person name="Rodrigues-Pousada C."/>
        </authorList>
    </citation>
    <scope>NUCLEOTIDE SEQUENCE [LARGE SCALE GENOMIC DNA]</scope>
    <source>
        <strain evidence="10">ATCC 19364 / DSM 1382 / NCIMB 9332 / VKM B-1759</strain>
    </source>
</reference>
<comment type="subcellular location">
    <subcellularLocation>
        <location evidence="1">Cell membrane</location>
        <topology evidence="1">Multi-pass membrane protein</topology>
    </subcellularLocation>
</comment>
<feature type="domain" description="ABC3 transporter permease C-terminal" evidence="8">
    <location>
        <begin position="186"/>
        <end position="298"/>
    </location>
</feature>
<dbReference type="Proteomes" id="UP000016587">
    <property type="component" value="Chromosome"/>
</dbReference>